<gene>
    <name evidence="2" type="ORF">SDC9_165350</name>
</gene>
<accession>A0A645FWC7</accession>
<dbReference type="SUPFAM" id="SSF54523">
    <property type="entry name" value="Pili subunits"/>
    <property type="match status" value="1"/>
</dbReference>
<organism evidence="2">
    <name type="scientific">bioreactor metagenome</name>
    <dbReference type="NCBI Taxonomy" id="1076179"/>
    <lineage>
        <taxon>unclassified sequences</taxon>
        <taxon>metagenomes</taxon>
        <taxon>ecological metagenomes</taxon>
    </lineage>
</organism>
<evidence type="ECO:0000313" key="2">
    <source>
        <dbReference type="EMBL" id="MPN17992.1"/>
    </source>
</evidence>
<dbReference type="InterPro" id="IPR045584">
    <property type="entry name" value="Pilin-like"/>
</dbReference>
<dbReference type="Pfam" id="PF07596">
    <property type="entry name" value="SBP_bac_10"/>
    <property type="match status" value="1"/>
</dbReference>
<sequence>MIAIIAILAAILMPALSSARAAAKRTGCVNNLRQIGLALELYAPNNNYRLPWCLGNPTAPGDTAGLPTLHATLIEAGALPDNRIFQCPADESFFREHGTSYEWGASYVDDLNGRPIDKESKKILGVAIPVLFDYENWHGPADNVTSRNYLFLPSAVVTDPREAP</sequence>
<dbReference type="EMBL" id="VSSQ01065246">
    <property type="protein sequence ID" value="MPN17992.1"/>
    <property type="molecule type" value="Genomic_DNA"/>
</dbReference>
<dbReference type="InterPro" id="IPR011453">
    <property type="entry name" value="DUF1559"/>
</dbReference>
<proteinExistence type="predicted"/>
<reference evidence="2" key="1">
    <citation type="submission" date="2019-08" db="EMBL/GenBank/DDBJ databases">
        <authorList>
            <person name="Kucharzyk K."/>
            <person name="Murdoch R.W."/>
            <person name="Higgins S."/>
            <person name="Loffler F."/>
        </authorList>
    </citation>
    <scope>NUCLEOTIDE SEQUENCE</scope>
</reference>
<dbReference type="PANTHER" id="PTHR30093:SF2">
    <property type="entry name" value="TYPE II SECRETION SYSTEM PROTEIN H"/>
    <property type="match status" value="1"/>
</dbReference>
<dbReference type="Gene3D" id="3.30.700.10">
    <property type="entry name" value="Glycoprotein, Type 4 Pilin"/>
    <property type="match status" value="1"/>
</dbReference>
<name>A0A645FWC7_9ZZZZ</name>
<feature type="domain" description="DUF1559" evidence="1">
    <location>
        <begin position="18"/>
        <end position="52"/>
    </location>
</feature>
<dbReference type="AlphaFoldDB" id="A0A645FWC7"/>
<comment type="caution">
    <text evidence="2">The sequence shown here is derived from an EMBL/GenBank/DDBJ whole genome shotgun (WGS) entry which is preliminary data.</text>
</comment>
<dbReference type="PANTHER" id="PTHR30093">
    <property type="entry name" value="GENERAL SECRETION PATHWAY PROTEIN G"/>
    <property type="match status" value="1"/>
</dbReference>
<protein>
    <recommendedName>
        <fullName evidence="1">DUF1559 domain-containing protein</fullName>
    </recommendedName>
</protein>
<evidence type="ECO:0000259" key="1">
    <source>
        <dbReference type="Pfam" id="PF07596"/>
    </source>
</evidence>